<dbReference type="PROSITE" id="PS50931">
    <property type="entry name" value="HTH_LYSR"/>
    <property type="match status" value="1"/>
</dbReference>
<dbReference type="FunFam" id="1.10.10.10:FF:000001">
    <property type="entry name" value="LysR family transcriptional regulator"/>
    <property type="match status" value="1"/>
</dbReference>
<reference evidence="6 7" key="1">
    <citation type="submission" date="2019-02" db="EMBL/GenBank/DDBJ databases">
        <title>Deep-cultivation of Planctomycetes and their phenomic and genomic characterization uncovers novel biology.</title>
        <authorList>
            <person name="Wiegand S."/>
            <person name="Jogler M."/>
            <person name="Boedeker C."/>
            <person name="Pinto D."/>
            <person name="Vollmers J."/>
            <person name="Rivas-Marin E."/>
            <person name="Kohn T."/>
            <person name="Peeters S.H."/>
            <person name="Heuer A."/>
            <person name="Rast P."/>
            <person name="Oberbeckmann S."/>
            <person name="Bunk B."/>
            <person name="Jeske O."/>
            <person name="Meyerdierks A."/>
            <person name="Storesund J.E."/>
            <person name="Kallscheuer N."/>
            <person name="Luecker S."/>
            <person name="Lage O.M."/>
            <person name="Pohl T."/>
            <person name="Merkel B.J."/>
            <person name="Hornburger P."/>
            <person name="Mueller R.-W."/>
            <person name="Bruemmer F."/>
            <person name="Labrenz M."/>
            <person name="Spormann A.M."/>
            <person name="Op den Camp H."/>
            <person name="Overmann J."/>
            <person name="Amann R."/>
            <person name="Jetten M.S.M."/>
            <person name="Mascher T."/>
            <person name="Medema M.H."/>
            <person name="Devos D.P."/>
            <person name="Kaster A.-K."/>
            <person name="Ovreas L."/>
            <person name="Rohde M."/>
            <person name="Galperin M.Y."/>
            <person name="Jogler C."/>
        </authorList>
    </citation>
    <scope>NUCLEOTIDE SEQUENCE [LARGE SCALE GENOMIC DNA]</scope>
    <source>
        <strain evidence="6 7">I41</strain>
    </source>
</reference>
<evidence type="ECO:0000256" key="3">
    <source>
        <dbReference type="ARBA" id="ARBA00023125"/>
    </source>
</evidence>
<protein>
    <submittedName>
        <fullName evidence="6">HTH-type transcriptional activator CmpR</fullName>
    </submittedName>
</protein>
<dbReference type="RefSeq" id="WP_145430129.1">
    <property type="nucleotide sequence ID" value="NZ_CP036339.1"/>
</dbReference>
<keyword evidence="3" id="KW-0238">DNA-binding</keyword>
<proteinExistence type="inferred from homology"/>
<dbReference type="CDD" id="cd05466">
    <property type="entry name" value="PBP2_LTTR_substrate"/>
    <property type="match status" value="1"/>
</dbReference>
<dbReference type="KEGG" id="llh:I41_02150"/>
<dbReference type="PANTHER" id="PTHR30419">
    <property type="entry name" value="HTH-TYPE TRANSCRIPTIONAL REGULATOR YBHD"/>
    <property type="match status" value="1"/>
</dbReference>
<dbReference type="OrthoDB" id="9785745at2"/>
<name>A0A517TRR3_9BACT</name>
<organism evidence="6 7">
    <name type="scientific">Lacipirellula limnantheis</name>
    <dbReference type="NCBI Taxonomy" id="2528024"/>
    <lineage>
        <taxon>Bacteria</taxon>
        <taxon>Pseudomonadati</taxon>
        <taxon>Planctomycetota</taxon>
        <taxon>Planctomycetia</taxon>
        <taxon>Pirellulales</taxon>
        <taxon>Lacipirellulaceae</taxon>
        <taxon>Lacipirellula</taxon>
    </lineage>
</organism>
<dbReference type="GO" id="GO:0003677">
    <property type="term" value="F:DNA binding"/>
    <property type="evidence" value="ECO:0007669"/>
    <property type="project" value="UniProtKB-KW"/>
</dbReference>
<dbReference type="InterPro" id="IPR005119">
    <property type="entry name" value="LysR_subst-bd"/>
</dbReference>
<gene>
    <name evidence="6" type="primary">cmpR</name>
    <name evidence="6" type="ORF">I41_02150</name>
</gene>
<keyword evidence="7" id="KW-1185">Reference proteome</keyword>
<evidence type="ECO:0000313" key="6">
    <source>
        <dbReference type="EMBL" id="QDT71060.1"/>
    </source>
</evidence>
<dbReference type="Pfam" id="PF03466">
    <property type="entry name" value="LysR_substrate"/>
    <property type="match status" value="1"/>
</dbReference>
<dbReference type="AlphaFoldDB" id="A0A517TRR3"/>
<evidence type="ECO:0000313" key="7">
    <source>
        <dbReference type="Proteomes" id="UP000317909"/>
    </source>
</evidence>
<dbReference type="PRINTS" id="PR00039">
    <property type="entry name" value="HTHLYSR"/>
</dbReference>
<evidence type="ECO:0000256" key="1">
    <source>
        <dbReference type="ARBA" id="ARBA00009437"/>
    </source>
</evidence>
<keyword evidence="4" id="KW-0804">Transcription</keyword>
<evidence type="ECO:0000256" key="4">
    <source>
        <dbReference type="ARBA" id="ARBA00023163"/>
    </source>
</evidence>
<dbReference type="GO" id="GO:0003700">
    <property type="term" value="F:DNA-binding transcription factor activity"/>
    <property type="evidence" value="ECO:0007669"/>
    <property type="project" value="InterPro"/>
</dbReference>
<evidence type="ECO:0000256" key="2">
    <source>
        <dbReference type="ARBA" id="ARBA00023015"/>
    </source>
</evidence>
<keyword evidence="2" id="KW-0805">Transcription regulation</keyword>
<dbReference type="PANTHER" id="PTHR30419:SF8">
    <property type="entry name" value="NITROGEN ASSIMILATION TRANSCRIPTIONAL ACTIVATOR-RELATED"/>
    <property type="match status" value="1"/>
</dbReference>
<dbReference type="Gene3D" id="1.10.10.10">
    <property type="entry name" value="Winged helix-like DNA-binding domain superfamily/Winged helix DNA-binding domain"/>
    <property type="match status" value="1"/>
</dbReference>
<dbReference type="Proteomes" id="UP000317909">
    <property type="component" value="Chromosome"/>
</dbReference>
<dbReference type="GO" id="GO:0005829">
    <property type="term" value="C:cytosol"/>
    <property type="evidence" value="ECO:0007669"/>
    <property type="project" value="TreeGrafter"/>
</dbReference>
<evidence type="ECO:0000259" key="5">
    <source>
        <dbReference type="PROSITE" id="PS50931"/>
    </source>
</evidence>
<dbReference type="EMBL" id="CP036339">
    <property type="protein sequence ID" value="QDT71060.1"/>
    <property type="molecule type" value="Genomic_DNA"/>
</dbReference>
<dbReference type="InterPro" id="IPR050950">
    <property type="entry name" value="HTH-type_LysR_regulators"/>
</dbReference>
<dbReference type="InterPro" id="IPR036390">
    <property type="entry name" value="WH_DNA-bd_sf"/>
</dbReference>
<comment type="similarity">
    <text evidence="1">Belongs to the LysR transcriptional regulatory family.</text>
</comment>
<feature type="domain" description="HTH lysR-type" evidence="5">
    <location>
        <begin position="1"/>
        <end position="58"/>
    </location>
</feature>
<accession>A0A517TRR3</accession>
<dbReference type="Gene3D" id="3.40.190.290">
    <property type="match status" value="1"/>
</dbReference>
<dbReference type="InterPro" id="IPR036388">
    <property type="entry name" value="WH-like_DNA-bd_sf"/>
</dbReference>
<sequence length="312" mass="35141">MHIRSLKIFCDVVDRRSFSRAADDNDISQSNVSHMVQALEERLGVQLLDRSKRPFELTEEGRRYYDGCRQLVKQYEELEVEVRTLHDAEARRLVVASIYSVGLHHMSAFMQRFSKEHPRASVRLEYLHPHRVIEEVENDDADLGIVSYPKESETLAAIPWRSEPMVIVCHPGHRLARESSVVLRAVSGESFVAFEKGLAPRTAIDRELALNHAEVNVTLEFDNIETIKRAIEIDAGIGILPEPSVRREIEMGSLAKVAIGGDGMFRPLGIIHRRDRPLSELAKQFVGLLKADAEFSADLVPASAFQLDEAPA</sequence>
<dbReference type="Pfam" id="PF00126">
    <property type="entry name" value="HTH_1"/>
    <property type="match status" value="1"/>
</dbReference>
<dbReference type="SUPFAM" id="SSF46785">
    <property type="entry name" value="Winged helix' DNA-binding domain"/>
    <property type="match status" value="1"/>
</dbReference>
<dbReference type="SUPFAM" id="SSF53850">
    <property type="entry name" value="Periplasmic binding protein-like II"/>
    <property type="match status" value="1"/>
</dbReference>
<dbReference type="InterPro" id="IPR000847">
    <property type="entry name" value="LysR_HTH_N"/>
</dbReference>